<dbReference type="PROSITE" id="PS50263">
    <property type="entry name" value="CN_HYDROLASE"/>
    <property type="match status" value="1"/>
</dbReference>
<accession>A0A7C3UXI1</accession>
<name>A0A7C3UXI1_UNCW3</name>
<proteinExistence type="predicted"/>
<dbReference type="PANTHER" id="PTHR43674:SF2">
    <property type="entry name" value="BETA-UREIDOPROPIONASE"/>
    <property type="match status" value="1"/>
</dbReference>
<comment type="caution">
    <text evidence="3">The sequence shown here is derived from an EMBL/GenBank/DDBJ whole genome shotgun (WGS) entry which is preliminary data.</text>
</comment>
<feature type="domain" description="CN hydrolase" evidence="2">
    <location>
        <begin position="3"/>
        <end position="245"/>
    </location>
</feature>
<keyword evidence="3" id="KW-0012">Acyltransferase</keyword>
<dbReference type="InterPro" id="IPR050345">
    <property type="entry name" value="Aliph_Amidase/BUP"/>
</dbReference>
<dbReference type="EMBL" id="DTMQ01000043">
    <property type="protein sequence ID" value="HGE99842.1"/>
    <property type="molecule type" value="Genomic_DNA"/>
</dbReference>
<evidence type="ECO:0000313" key="3">
    <source>
        <dbReference type="EMBL" id="HGE99842.1"/>
    </source>
</evidence>
<sequence length="270" mass="30662">MKIKVGYLQFSPVFGAKDLNLKKVGERLSRIRRKRIPSIICLPELFATGYSFLDKKELSVFAEEIPGKTQEFLQKIACQKNLLIAGGIAEREGDRFFNSAILCLPDGSYYVYRKVHLFFREKELFTPGDTPFSVVKFSSGGFSLLLGLLICFDYIFPEAARTLALKGAQIILHPSNLILPYAPKVTISRAIENRVYWVLANRTGIEKRDGERLKFFGNSQVVSPEGKILRKAGKREEMALVEIEPDEANVKQVTPTNNLFSDRRPDLYFK</sequence>
<evidence type="ECO:0000259" key="2">
    <source>
        <dbReference type="PROSITE" id="PS50263"/>
    </source>
</evidence>
<dbReference type="InterPro" id="IPR036526">
    <property type="entry name" value="C-N_Hydrolase_sf"/>
</dbReference>
<gene>
    <name evidence="3" type="ORF">ENX07_07245</name>
</gene>
<reference evidence="3" key="1">
    <citation type="journal article" date="2020" name="mSystems">
        <title>Genome- and Community-Level Interaction Insights into Carbon Utilization and Element Cycling Functions of Hydrothermarchaeota in Hydrothermal Sediment.</title>
        <authorList>
            <person name="Zhou Z."/>
            <person name="Liu Y."/>
            <person name="Xu W."/>
            <person name="Pan J."/>
            <person name="Luo Z.H."/>
            <person name="Li M."/>
        </authorList>
    </citation>
    <scope>NUCLEOTIDE SEQUENCE [LARGE SCALE GENOMIC DNA]</scope>
    <source>
        <strain evidence="3">SpSt-906</strain>
    </source>
</reference>
<dbReference type="InterPro" id="IPR003010">
    <property type="entry name" value="C-N_Hydrolase"/>
</dbReference>
<evidence type="ECO:0000256" key="1">
    <source>
        <dbReference type="ARBA" id="ARBA00022801"/>
    </source>
</evidence>
<dbReference type="AlphaFoldDB" id="A0A7C3UXI1"/>
<keyword evidence="3" id="KW-0808">Transferase</keyword>
<dbReference type="Gene3D" id="3.60.110.10">
    <property type="entry name" value="Carbon-nitrogen hydrolase"/>
    <property type="match status" value="1"/>
</dbReference>
<protein>
    <submittedName>
        <fullName evidence="3">Acyltransferase</fullName>
    </submittedName>
</protein>
<dbReference type="Pfam" id="PF00795">
    <property type="entry name" value="CN_hydrolase"/>
    <property type="match status" value="1"/>
</dbReference>
<dbReference type="GO" id="GO:0016746">
    <property type="term" value="F:acyltransferase activity"/>
    <property type="evidence" value="ECO:0007669"/>
    <property type="project" value="UniProtKB-KW"/>
</dbReference>
<dbReference type="PANTHER" id="PTHR43674">
    <property type="entry name" value="NITRILASE C965.09-RELATED"/>
    <property type="match status" value="1"/>
</dbReference>
<keyword evidence="1" id="KW-0378">Hydrolase</keyword>
<dbReference type="GO" id="GO:0016811">
    <property type="term" value="F:hydrolase activity, acting on carbon-nitrogen (but not peptide) bonds, in linear amides"/>
    <property type="evidence" value="ECO:0007669"/>
    <property type="project" value="TreeGrafter"/>
</dbReference>
<dbReference type="SUPFAM" id="SSF56317">
    <property type="entry name" value="Carbon-nitrogen hydrolase"/>
    <property type="match status" value="1"/>
</dbReference>
<organism evidence="3">
    <name type="scientific">candidate division WOR-3 bacterium</name>
    <dbReference type="NCBI Taxonomy" id="2052148"/>
    <lineage>
        <taxon>Bacteria</taxon>
        <taxon>Bacteria division WOR-3</taxon>
    </lineage>
</organism>